<organism evidence="3">
    <name type="scientific">Amorphochlora amoebiformis</name>
    <dbReference type="NCBI Taxonomy" id="1561963"/>
    <lineage>
        <taxon>Eukaryota</taxon>
        <taxon>Sar</taxon>
        <taxon>Rhizaria</taxon>
        <taxon>Cercozoa</taxon>
        <taxon>Chlorarachniophyceae</taxon>
        <taxon>Amorphochlora</taxon>
    </lineage>
</organism>
<feature type="region of interest" description="Disordered" evidence="1">
    <location>
        <begin position="507"/>
        <end position="605"/>
    </location>
</feature>
<keyword evidence="2" id="KW-1133">Transmembrane helix</keyword>
<dbReference type="PANTHER" id="PTHR35170">
    <property type="entry name" value="PROTEIN DD3-3"/>
    <property type="match status" value="1"/>
</dbReference>
<dbReference type="EMBL" id="HBEM01016505">
    <property type="protein sequence ID" value="CAD8452336.1"/>
    <property type="molecule type" value="Transcribed_RNA"/>
</dbReference>
<evidence type="ECO:0000256" key="1">
    <source>
        <dbReference type="SAM" id="MobiDB-lite"/>
    </source>
</evidence>
<dbReference type="PANTHER" id="PTHR35170:SF1">
    <property type="entry name" value="PROTEIN DD3-3"/>
    <property type="match status" value="1"/>
</dbReference>
<protein>
    <submittedName>
        <fullName evidence="3">Uncharacterized protein</fullName>
    </submittedName>
</protein>
<accession>A0A7S0H090</accession>
<dbReference type="AlphaFoldDB" id="A0A7S0H090"/>
<evidence type="ECO:0000313" key="3">
    <source>
        <dbReference type="EMBL" id="CAD8452336.1"/>
    </source>
</evidence>
<gene>
    <name evidence="3" type="ORF">LAMO00422_LOCUS11355</name>
</gene>
<keyword evidence="2" id="KW-0472">Membrane</keyword>
<keyword evidence="2" id="KW-0812">Transmembrane</keyword>
<name>A0A7S0H090_9EUKA</name>
<feature type="transmembrane region" description="Helical" evidence="2">
    <location>
        <begin position="692"/>
        <end position="713"/>
    </location>
</feature>
<evidence type="ECO:0000256" key="2">
    <source>
        <dbReference type="SAM" id="Phobius"/>
    </source>
</evidence>
<reference evidence="3" key="1">
    <citation type="submission" date="2021-01" db="EMBL/GenBank/DDBJ databases">
        <authorList>
            <person name="Corre E."/>
            <person name="Pelletier E."/>
            <person name="Niang G."/>
            <person name="Scheremetjew M."/>
            <person name="Finn R."/>
            <person name="Kale V."/>
            <person name="Holt S."/>
            <person name="Cochrane G."/>
            <person name="Meng A."/>
            <person name="Brown T."/>
            <person name="Cohen L."/>
        </authorList>
    </citation>
    <scope>NUCLEOTIDE SEQUENCE</scope>
    <source>
        <strain evidence="3">CCMP2058</strain>
    </source>
</reference>
<proteinExistence type="predicted"/>
<sequence>MHENHLHYIECLRTMRNHGLYLADQSLGGNTARFTRQNPRGNRRHGLECPEERDYYPYWRKQPWKDIAILVSNTSFCEFFQTQSQNVRTYGRCQCPDSENECPFLETVCTSRNYTWVTDPSHGLKAPDCLYHPFTRDNHLGNSYEVDPSTGDFITPKPGSKPMNPHYKLTIPQDMAGKMCVIRLRYNISTNDYPSHAYADKSNAQCNYKERDGVRYDDPSCGRGTGVKADQNCPFVIGQTVCPLPDGANAVGNPDCDSTVDAYTSPPECYPLITEFTASSVPRSNRPFINLFDRDISAGAAFKLGFAVNTHQTARTFQDRSYVFRVAEAPVNASISNLGVRGRRGNIVQAYPAVEYDFVPSVLRCAEGDYIHIQFHGSDFNTARNQNNAEGWQYSDRTNIVRINSSSVNYPVYQEGIDFFNETEAVFFGWGGQDPTYCDRSIEDDDSKQNQFTNCGKLNMMPNRFPQDPAKGLKQCNARPGSYYHMSTRNNNFSNRVQKVLIIVQGPDTTAPTSSPVTVTPTSGPTITTSPSSSPTSSVSPSSVSPSSLNPSSHSPSTCNPTSLSPSSTSPSSLSPSSTSPSSLSPSSLAPTLSPNSLSPSFLPPSSLSPSSCSPTSFSPSSLSPSFSPSTSCGPTSCAPTTCSPSSCGSTSTSPSSCSPSSCSPSTFGPTSDQSSVSGNKANGGLSTNAEIGVSFATVIFVGGASLGVTLYMKKKELCCFKKSILEQPSEVSLENVLHDGKDGGI</sequence>
<dbReference type="InterPro" id="IPR053320">
    <property type="entry name" value="Protein_DD3-3_O-glyco"/>
</dbReference>